<evidence type="ECO:0000256" key="1">
    <source>
        <dbReference type="SAM" id="MobiDB-lite"/>
    </source>
</evidence>
<proteinExistence type="predicted"/>
<dbReference type="RefSeq" id="WP_344287709.1">
    <property type="nucleotide sequence ID" value="NZ_BAAAHV010000031.1"/>
</dbReference>
<evidence type="ECO:0000313" key="4">
    <source>
        <dbReference type="Proteomes" id="UP001597542"/>
    </source>
</evidence>
<feature type="region of interest" description="Disordered" evidence="1">
    <location>
        <begin position="44"/>
        <end position="69"/>
    </location>
</feature>
<dbReference type="EMBL" id="JBHUKQ010000026">
    <property type="protein sequence ID" value="MFD2487225.1"/>
    <property type="molecule type" value="Genomic_DNA"/>
</dbReference>
<evidence type="ECO:0000313" key="3">
    <source>
        <dbReference type="EMBL" id="MFD2487225.1"/>
    </source>
</evidence>
<keyword evidence="2" id="KW-1133">Transmembrane helix</keyword>
<feature type="transmembrane region" description="Helical" evidence="2">
    <location>
        <begin position="20"/>
        <end position="42"/>
    </location>
</feature>
<organism evidence="3 4">
    <name type="scientific">Amycolatopsis albidoflavus</name>
    <dbReference type="NCBI Taxonomy" id="102226"/>
    <lineage>
        <taxon>Bacteria</taxon>
        <taxon>Bacillati</taxon>
        <taxon>Actinomycetota</taxon>
        <taxon>Actinomycetes</taxon>
        <taxon>Pseudonocardiales</taxon>
        <taxon>Pseudonocardiaceae</taxon>
        <taxon>Amycolatopsis</taxon>
    </lineage>
</organism>
<protein>
    <recommendedName>
        <fullName evidence="5">DUF3558 domain-containing protein</fullName>
    </recommendedName>
</protein>
<gene>
    <name evidence="3" type="ORF">ACFSUT_43615</name>
</gene>
<comment type="caution">
    <text evidence="3">The sequence shown here is derived from an EMBL/GenBank/DDBJ whole genome shotgun (WGS) entry which is preliminary data.</text>
</comment>
<name>A0ABW5IHG2_9PSEU</name>
<evidence type="ECO:0008006" key="5">
    <source>
        <dbReference type="Google" id="ProtNLM"/>
    </source>
</evidence>
<reference evidence="4" key="1">
    <citation type="journal article" date="2019" name="Int. J. Syst. Evol. Microbiol.">
        <title>The Global Catalogue of Microorganisms (GCM) 10K type strain sequencing project: providing services to taxonomists for standard genome sequencing and annotation.</title>
        <authorList>
            <consortium name="The Broad Institute Genomics Platform"/>
            <consortium name="The Broad Institute Genome Sequencing Center for Infectious Disease"/>
            <person name="Wu L."/>
            <person name="Ma J."/>
        </authorList>
    </citation>
    <scope>NUCLEOTIDE SEQUENCE [LARGE SCALE GENOMIC DNA]</scope>
    <source>
        <strain evidence="4">CGMCC 4.7638</strain>
    </source>
</reference>
<dbReference type="Proteomes" id="UP001597542">
    <property type="component" value="Unassembled WGS sequence"/>
</dbReference>
<evidence type="ECO:0000256" key="2">
    <source>
        <dbReference type="SAM" id="Phobius"/>
    </source>
</evidence>
<sequence>MQQPGYGYPQPPKPGPKTGLIVAGAIGLVVILGVGIAIGLSLSSGSSPSKAEPAPVTPPPSTTTSAVAPPGKYSMSAISNACDLLDPKPLAKWSSTPIPPTHRENQPSGGYGGGLTCSLRYTSTSATDGVATNEAGIGVQVDFTSAGEPPAYDKWNTGPSKGWTAGTTAGLGTRNYWRAGAVTEPGPGASYIVGVQDSNVSVEVQVAVHRAPGEAPLKMDDLSSIAQSQTRAVLDRLKKA</sequence>
<accession>A0ABW5IHG2</accession>
<feature type="region of interest" description="Disordered" evidence="1">
    <location>
        <begin position="91"/>
        <end position="111"/>
    </location>
</feature>
<keyword evidence="4" id="KW-1185">Reference proteome</keyword>
<keyword evidence="2" id="KW-0472">Membrane</keyword>
<keyword evidence="2" id="KW-0812">Transmembrane</keyword>